<dbReference type="InterPro" id="IPR003329">
    <property type="entry name" value="Cytidylyl_trans"/>
</dbReference>
<dbReference type="EMBL" id="MHJL01000030">
    <property type="protein sequence ID" value="OGY67064.1"/>
    <property type="molecule type" value="Genomic_DNA"/>
</dbReference>
<protein>
    <recommendedName>
        <fullName evidence="3">N-acylneuraminate cytidylyltransferase</fullName>
    </recommendedName>
</protein>
<name>A0A1G1ZR16_9BACT</name>
<gene>
    <name evidence="1" type="ORF">A3I24_02685</name>
</gene>
<proteinExistence type="predicted"/>
<dbReference type="STRING" id="1798409.A3I24_02685"/>
<reference evidence="1 2" key="1">
    <citation type="journal article" date="2016" name="Nat. Commun.">
        <title>Thousands of microbial genomes shed light on interconnected biogeochemical processes in an aquifer system.</title>
        <authorList>
            <person name="Anantharaman K."/>
            <person name="Brown C.T."/>
            <person name="Hug L.A."/>
            <person name="Sharon I."/>
            <person name="Castelle C.J."/>
            <person name="Probst A.J."/>
            <person name="Thomas B.C."/>
            <person name="Singh A."/>
            <person name="Wilkins M.J."/>
            <person name="Karaoz U."/>
            <person name="Brodie E.L."/>
            <person name="Williams K.H."/>
            <person name="Hubbard S.S."/>
            <person name="Banfield J.F."/>
        </authorList>
    </citation>
    <scope>NUCLEOTIDE SEQUENCE [LARGE SCALE GENOMIC DNA]</scope>
</reference>
<evidence type="ECO:0000313" key="2">
    <source>
        <dbReference type="Proteomes" id="UP000177690"/>
    </source>
</evidence>
<evidence type="ECO:0008006" key="3">
    <source>
        <dbReference type="Google" id="ProtNLM"/>
    </source>
</evidence>
<dbReference type="AlphaFoldDB" id="A0A1G1ZR16"/>
<dbReference type="Proteomes" id="UP000177690">
    <property type="component" value="Unassembled WGS sequence"/>
</dbReference>
<organism evidence="1 2">
    <name type="scientific">Candidatus Harrisonbacteria bacterium RIFCSPLOWO2_02_FULL_41_13b</name>
    <dbReference type="NCBI Taxonomy" id="1798409"/>
    <lineage>
        <taxon>Bacteria</taxon>
        <taxon>Candidatus Harrisoniibacteriota</taxon>
    </lineage>
</organism>
<dbReference type="InterPro" id="IPR050793">
    <property type="entry name" value="CMP-NeuNAc_synthase"/>
</dbReference>
<dbReference type="InterPro" id="IPR029044">
    <property type="entry name" value="Nucleotide-diphossugar_trans"/>
</dbReference>
<dbReference type="SUPFAM" id="SSF53448">
    <property type="entry name" value="Nucleotide-diphospho-sugar transferases"/>
    <property type="match status" value="1"/>
</dbReference>
<comment type="caution">
    <text evidence="1">The sequence shown here is derived from an EMBL/GenBank/DDBJ whole genome shotgun (WGS) entry which is preliminary data.</text>
</comment>
<dbReference type="PANTHER" id="PTHR21485">
    <property type="entry name" value="HAD SUPERFAMILY MEMBERS CMAS AND KDSC"/>
    <property type="match status" value="1"/>
</dbReference>
<dbReference type="Gene3D" id="3.90.550.10">
    <property type="entry name" value="Spore Coat Polysaccharide Biosynthesis Protein SpsA, Chain A"/>
    <property type="match status" value="1"/>
</dbReference>
<sequence>MLKILGVITARGGSKGIPGKNIKLLLGKPLIAYTIEAAKASGVFDPAVGGASRLILSTDDPSIAEVAKKYSCEVPFMRPKIEELAGDKATHLEVMKHAISWLKDNENYYPDYVMILQPTSPLRQAFHIKEAAELIGKTGVDSVLSVAEVPENFNSGKTMKISDGGNLKLLNGNPVYKRVARRQDLQKEYWSVGSIYLFKTDLLFGANPNFYGETTTPYIIDKKYVADINVPEDWEEAERALRELRTKNNEQ</sequence>
<dbReference type="Pfam" id="PF02348">
    <property type="entry name" value="CTP_transf_3"/>
    <property type="match status" value="1"/>
</dbReference>
<dbReference type="PANTHER" id="PTHR21485:SF6">
    <property type="entry name" value="N-ACYLNEURAMINATE CYTIDYLYLTRANSFERASE-RELATED"/>
    <property type="match status" value="1"/>
</dbReference>
<evidence type="ECO:0000313" key="1">
    <source>
        <dbReference type="EMBL" id="OGY67064.1"/>
    </source>
</evidence>
<dbReference type="CDD" id="cd02513">
    <property type="entry name" value="CMP-NeuAc_Synthase"/>
    <property type="match status" value="1"/>
</dbReference>
<dbReference type="GO" id="GO:0008781">
    <property type="term" value="F:N-acylneuraminate cytidylyltransferase activity"/>
    <property type="evidence" value="ECO:0007669"/>
    <property type="project" value="TreeGrafter"/>
</dbReference>
<accession>A0A1G1ZR16</accession>